<accession>A0A2S7FBP0</accession>
<reference evidence="2 3" key="1">
    <citation type="submission" date="2016-01" db="EMBL/GenBank/DDBJ databases">
        <title>Characterization of the Clostridium difficile lineages that are prevalent in Hong Kong and China.</title>
        <authorList>
            <person name="Kwok J.S.-L."/>
            <person name="Lam W.-Y."/>
            <person name="Ip M."/>
            <person name="Chan T.-F."/>
            <person name="Hawkey P.M."/>
            <person name="Tsui S.K.-W."/>
        </authorList>
    </citation>
    <scope>NUCLEOTIDE SEQUENCE [LARGE SCALE GENOMIC DNA]</scope>
    <source>
        <strain evidence="2 3">300064</strain>
    </source>
</reference>
<dbReference type="PANTHER" id="PTHR40076:SF1">
    <property type="entry name" value="MEMBRANE PROTEIN"/>
    <property type="match status" value="1"/>
</dbReference>
<dbReference type="InterPro" id="IPR010380">
    <property type="entry name" value="DUF975"/>
</dbReference>
<feature type="transmembrane region" description="Helical" evidence="1">
    <location>
        <begin position="95"/>
        <end position="119"/>
    </location>
</feature>
<organism evidence="2 3">
    <name type="scientific">Clostridium butyricum</name>
    <dbReference type="NCBI Taxonomy" id="1492"/>
    <lineage>
        <taxon>Bacteria</taxon>
        <taxon>Bacillati</taxon>
        <taxon>Bacillota</taxon>
        <taxon>Clostridia</taxon>
        <taxon>Eubacteriales</taxon>
        <taxon>Clostridiaceae</taxon>
        <taxon>Clostridium</taxon>
    </lineage>
</organism>
<keyword evidence="1" id="KW-0472">Membrane</keyword>
<keyword evidence="1" id="KW-1133">Transmembrane helix</keyword>
<feature type="transmembrane region" description="Helical" evidence="1">
    <location>
        <begin position="21"/>
        <end position="42"/>
    </location>
</feature>
<feature type="transmembrane region" description="Helical" evidence="1">
    <location>
        <begin position="54"/>
        <end position="74"/>
    </location>
</feature>
<gene>
    <name evidence="2" type="ORF">AWN73_11810</name>
</gene>
<dbReference type="RefSeq" id="WP_043662690.1">
    <property type="nucleotide sequence ID" value="NZ_JBBNPO010000001.1"/>
</dbReference>
<keyword evidence="1" id="KW-0812">Transmembrane</keyword>
<sequence length="208" mass="23476">MRRRAELKEDAKEQLRGKRGTGALITLILFIIALIPSIVGYFVESEVIVGILDIVVQIYVTLLGIGCLLYYFAVRRNEEVSVGMLFSGCKYYLKGFCIVFLSGVMMFFGLILFIIPGIILSLMYSQALYIYIDEPEKGIIECLRTSRLAMKGYKGDLFVLNLSFIGWGILCALTLGLLALYVTPYFGTTLVNFYTDLMEDYRGKEITL</sequence>
<proteinExistence type="predicted"/>
<evidence type="ECO:0000313" key="3">
    <source>
        <dbReference type="Proteomes" id="UP000238081"/>
    </source>
</evidence>
<dbReference type="Proteomes" id="UP000238081">
    <property type="component" value="Unassembled WGS sequence"/>
</dbReference>
<comment type="caution">
    <text evidence="2">The sequence shown here is derived from an EMBL/GenBank/DDBJ whole genome shotgun (WGS) entry which is preliminary data.</text>
</comment>
<dbReference type="EMBL" id="LRDH01000099">
    <property type="protein sequence ID" value="PPV15456.1"/>
    <property type="molecule type" value="Genomic_DNA"/>
</dbReference>
<dbReference type="AlphaFoldDB" id="A0A2S7FBP0"/>
<evidence type="ECO:0000256" key="1">
    <source>
        <dbReference type="SAM" id="Phobius"/>
    </source>
</evidence>
<evidence type="ECO:0000313" key="2">
    <source>
        <dbReference type="EMBL" id="PPV15456.1"/>
    </source>
</evidence>
<dbReference type="PANTHER" id="PTHR40076">
    <property type="entry name" value="MEMBRANE PROTEIN-RELATED"/>
    <property type="match status" value="1"/>
</dbReference>
<dbReference type="Pfam" id="PF06161">
    <property type="entry name" value="DUF975"/>
    <property type="match status" value="1"/>
</dbReference>
<evidence type="ECO:0008006" key="4">
    <source>
        <dbReference type="Google" id="ProtNLM"/>
    </source>
</evidence>
<name>A0A2S7FBP0_CLOBU</name>
<feature type="transmembrane region" description="Helical" evidence="1">
    <location>
        <begin position="158"/>
        <end position="182"/>
    </location>
</feature>
<protein>
    <recommendedName>
        <fullName evidence="4">DUF975 family protein</fullName>
    </recommendedName>
</protein>